<feature type="compositionally biased region" description="Low complexity" evidence="2">
    <location>
        <begin position="644"/>
        <end position="653"/>
    </location>
</feature>
<dbReference type="Proteomes" id="UP000275078">
    <property type="component" value="Unassembled WGS sequence"/>
</dbReference>
<feature type="region of interest" description="Disordered" evidence="2">
    <location>
        <begin position="629"/>
        <end position="670"/>
    </location>
</feature>
<keyword evidence="1" id="KW-0175">Coiled coil</keyword>
<proteinExistence type="predicted"/>
<evidence type="ECO:0000256" key="2">
    <source>
        <dbReference type="SAM" id="MobiDB-lite"/>
    </source>
</evidence>
<evidence type="ECO:0000313" key="3">
    <source>
        <dbReference type="EMBL" id="RPA80118.1"/>
    </source>
</evidence>
<feature type="compositionally biased region" description="Basic and acidic residues" evidence="2">
    <location>
        <begin position="579"/>
        <end position="612"/>
    </location>
</feature>
<feature type="compositionally biased region" description="Low complexity" evidence="2">
    <location>
        <begin position="834"/>
        <end position="852"/>
    </location>
</feature>
<feature type="compositionally biased region" description="Basic residues" evidence="2">
    <location>
        <begin position="1"/>
        <end position="11"/>
    </location>
</feature>
<organism evidence="3 4">
    <name type="scientific">Ascobolus immersus RN42</name>
    <dbReference type="NCBI Taxonomy" id="1160509"/>
    <lineage>
        <taxon>Eukaryota</taxon>
        <taxon>Fungi</taxon>
        <taxon>Dikarya</taxon>
        <taxon>Ascomycota</taxon>
        <taxon>Pezizomycotina</taxon>
        <taxon>Pezizomycetes</taxon>
        <taxon>Pezizales</taxon>
        <taxon>Ascobolaceae</taxon>
        <taxon>Ascobolus</taxon>
    </lineage>
</organism>
<feature type="compositionally biased region" description="Acidic residues" evidence="2">
    <location>
        <begin position="718"/>
        <end position="729"/>
    </location>
</feature>
<feature type="compositionally biased region" description="Basic and acidic residues" evidence="2">
    <location>
        <begin position="277"/>
        <end position="289"/>
    </location>
</feature>
<keyword evidence="4" id="KW-1185">Reference proteome</keyword>
<feature type="compositionally biased region" description="Basic and acidic residues" evidence="2">
    <location>
        <begin position="534"/>
        <end position="560"/>
    </location>
</feature>
<evidence type="ECO:0000256" key="1">
    <source>
        <dbReference type="SAM" id="Coils"/>
    </source>
</evidence>
<feature type="coiled-coil region" evidence="1">
    <location>
        <begin position="160"/>
        <end position="188"/>
    </location>
</feature>
<accession>A0A3N4I615</accession>
<feature type="compositionally biased region" description="Basic and acidic residues" evidence="2">
    <location>
        <begin position="898"/>
        <end position="907"/>
    </location>
</feature>
<feature type="compositionally biased region" description="Basic residues" evidence="2">
    <location>
        <begin position="325"/>
        <end position="334"/>
    </location>
</feature>
<reference evidence="3 4" key="1">
    <citation type="journal article" date="2018" name="Nat. Ecol. Evol.">
        <title>Pezizomycetes genomes reveal the molecular basis of ectomycorrhizal truffle lifestyle.</title>
        <authorList>
            <person name="Murat C."/>
            <person name="Payen T."/>
            <person name="Noel B."/>
            <person name="Kuo A."/>
            <person name="Morin E."/>
            <person name="Chen J."/>
            <person name="Kohler A."/>
            <person name="Krizsan K."/>
            <person name="Balestrini R."/>
            <person name="Da Silva C."/>
            <person name="Montanini B."/>
            <person name="Hainaut M."/>
            <person name="Levati E."/>
            <person name="Barry K.W."/>
            <person name="Belfiori B."/>
            <person name="Cichocki N."/>
            <person name="Clum A."/>
            <person name="Dockter R.B."/>
            <person name="Fauchery L."/>
            <person name="Guy J."/>
            <person name="Iotti M."/>
            <person name="Le Tacon F."/>
            <person name="Lindquist E.A."/>
            <person name="Lipzen A."/>
            <person name="Malagnac F."/>
            <person name="Mello A."/>
            <person name="Molinier V."/>
            <person name="Miyauchi S."/>
            <person name="Poulain J."/>
            <person name="Riccioni C."/>
            <person name="Rubini A."/>
            <person name="Sitrit Y."/>
            <person name="Splivallo R."/>
            <person name="Traeger S."/>
            <person name="Wang M."/>
            <person name="Zifcakova L."/>
            <person name="Wipf D."/>
            <person name="Zambonelli A."/>
            <person name="Paolocci F."/>
            <person name="Nowrousian M."/>
            <person name="Ottonello S."/>
            <person name="Baldrian P."/>
            <person name="Spatafora J.W."/>
            <person name="Henrissat B."/>
            <person name="Nagy L.G."/>
            <person name="Aury J.M."/>
            <person name="Wincker P."/>
            <person name="Grigoriev I.V."/>
            <person name="Bonfante P."/>
            <person name="Martin F.M."/>
        </authorList>
    </citation>
    <scope>NUCLEOTIDE SEQUENCE [LARGE SCALE GENOMIC DNA]</scope>
    <source>
        <strain evidence="3 4">RN42</strain>
    </source>
</reference>
<name>A0A3N4I615_ASCIM</name>
<sequence length="996" mass="107191">MVTATRRRTLRSSHIPEPVTPSSQISKPPKVSQTAAPAYHPRNIPDISELETPVHKNNLLDSLVQTLKRKEQSLTTPRRSVQPHLFQFGTPIFADPKTPTAGKDEDIDMTTPTKAPKSTARKPLIPESEMPPSPLDSATPSKVNHKPKSGLFDFNFSSGLESAGEKVIAEMKEKARLKKEELKKDMAEKGTSIWDSMAGGAAKKAAAAKEAEADRYDGAHSKEFAKMDSIANHYAAKRVKSVASSTSSIPTLSSTDAPAATAPATPAKSLKRRKSAAKLDEEPADHTPDKQTTQIPPVPPRTAAKRVKFEPENMPKTEAIPRMKTILHKPKPSRKSIAAQPSAIKGFTSGDPLGTPIGQDSPKITGPQTVGGDRFKSLSGKLFGGTKNLFGFRKNADKGAEGLAETSESIPEMTELHHEHIDAREDETHSEPSEQQDDSHMEDQMETSTAPDAEKPKEAEATPNAVSAPEAPARSIRKPSSRIPPPSSASSRIPPPSTAPSSTASSAPLKRSASTRSLLPKKSASSSSVPTIGTKKDEVAKEEIVRDEIAHKDDDFEFRVIKRRSLAPVAAKPEEAEEEVHRQEDQKDGEQEPGQESHAEGNVKEGPQEMVEVNRKENVKRMADYLQAAEARSRSVSPVKQSIPVRSRSVSPVKHSLPARSRTSSPVKHMALPIEQTVGSPMVKNKPGLNPFDVPKLELWAKKGRESAAAYLAKESTPEEDEDEPTAEDTESRVLFAAQSEEPTETTPADQLLKETTNANTEHDAPRMPGGFHDAEDSIEVKQPSKSASQTHPPTNKRVIRPLRPGSIMAGSKPATAKPNITKPHVSSSLLQPTAAALARAAAAKQTSTAPAVINRSAKRKASPSESSNPVSATSKASTFTFTRKAATATKPATTLHKLHDDHKLHDEEEEPSRAAKRTRFTSSSTSANSRPTPKPGTSKPSSTLYAPTAATSSRIASTTSKTKVGGGTVKLDKPAGGVRSTRPAPKTDAKKARWR</sequence>
<gene>
    <name evidence="3" type="ORF">BJ508DRAFT_130841</name>
</gene>
<feature type="compositionally biased region" description="Polar residues" evidence="2">
    <location>
        <begin position="784"/>
        <end position="794"/>
    </location>
</feature>
<feature type="region of interest" description="Disordered" evidence="2">
    <location>
        <begin position="1"/>
        <end position="50"/>
    </location>
</feature>
<feature type="region of interest" description="Disordered" evidence="2">
    <location>
        <begin position="90"/>
        <end position="146"/>
    </location>
</feature>
<feature type="compositionally biased region" description="Low complexity" evidence="2">
    <location>
        <begin position="872"/>
        <end position="896"/>
    </location>
</feature>
<dbReference type="OrthoDB" id="5964929at2759"/>
<feature type="compositionally biased region" description="Polar residues" evidence="2">
    <location>
        <begin position="20"/>
        <end position="35"/>
    </location>
</feature>
<feature type="compositionally biased region" description="Low complexity" evidence="2">
    <location>
        <begin position="499"/>
        <end position="508"/>
    </location>
</feature>
<feature type="region of interest" description="Disordered" evidence="2">
    <location>
        <begin position="399"/>
        <end position="612"/>
    </location>
</feature>
<dbReference type="AlphaFoldDB" id="A0A3N4I615"/>
<feature type="region of interest" description="Disordered" evidence="2">
    <location>
        <begin position="238"/>
        <end position="377"/>
    </location>
</feature>
<feature type="compositionally biased region" description="Basic and acidic residues" evidence="2">
    <location>
        <begin position="414"/>
        <end position="443"/>
    </location>
</feature>
<feature type="region of interest" description="Disordered" evidence="2">
    <location>
        <begin position="707"/>
        <end position="996"/>
    </location>
</feature>
<feature type="compositionally biased region" description="Low complexity" evidence="2">
    <location>
        <begin position="517"/>
        <end position="528"/>
    </location>
</feature>
<dbReference type="EMBL" id="ML119691">
    <property type="protein sequence ID" value="RPA80118.1"/>
    <property type="molecule type" value="Genomic_DNA"/>
</dbReference>
<feature type="compositionally biased region" description="Low complexity" evidence="2">
    <location>
        <begin position="930"/>
        <end position="964"/>
    </location>
</feature>
<feature type="compositionally biased region" description="Polar residues" evidence="2">
    <location>
        <begin position="745"/>
        <end position="760"/>
    </location>
</feature>
<feature type="compositionally biased region" description="Pro residues" evidence="2">
    <location>
        <begin position="482"/>
        <end position="498"/>
    </location>
</feature>
<protein>
    <submittedName>
        <fullName evidence="3">Uncharacterized protein</fullName>
    </submittedName>
</protein>
<feature type="compositionally biased region" description="Low complexity" evidence="2">
    <location>
        <begin position="241"/>
        <end position="268"/>
    </location>
</feature>
<feature type="compositionally biased region" description="Basic and acidic residues" evidence="2">
    <location>
        <begin position="986"/>
        <end position="996"/>
    </location>
</feature>
<feature type="compositionally biased region" description="Basic and acidic residues" evidence="2">
    <location>
        <begin position="307"/>
        <end position="321"/>
    </location>
</feature>
<evidence type="ECO:0000313" key="4">
    <source>
        <dbReference type="Proteomes" id="UP000275078"/>
    </source>
</evidence>